<reference evidence="12" key="1">
    <citation type="submission" date="2014-02" db="EMBL/GenBank/DDBJ databases">
        <authorList>
            <person name="Genoscope - CEA"/>
        </authorList>
    </citation>
    <scope>NUCLEOTIDE SEQUENCE</scope>
    <source>
        <strain evidence="12">LS3</strain>
    </source>
</reference>
<protein>
    <submittedName>
        <fullName evidence="12">ARAD1D34276p</fullName>
    </submittedName>
</protein>
<dbReference type="EMBL" id="HG937694">
    <property type="protein sequence ID" value="CDP38420.1"/>
    <property type="molecule type" value="Genomic_DNA"/>
</dbReference>
<name>A0A060TBD2_BLAAD</name>
<sequence length="245" mass="27928">MSLDLASGAEAGKDQDVQRVPREQRPQKDQEERPDQREDGDKADEDKEETSIRHRKLQELSARTLQQAVKVLTLEKVQSCYPTIASSDTGKENLRKAIKQIVDHWQNAAQQEFDAIYQERDIRKKMVQLDALIEEARARKSESSSGNVDPRDMPVMVGELTPEQIIDSHLADTKKRRIKELSQQLEQARARNQALSQSLTDTSNQVMTEIDHIRQHLDKVDNAIQSNTQLPSRRDLASLVSVLDL</sequence>
<evidence type="ECO:0000256" key="3">
    <source>
        <dbReference type="ARBA" id="ARBA00022454"/>
    </source>
</evidence>
<keyword evidence="4" id="KW-0132">Cell division</keyword>
<keyword evidence="10" id="KW-0175">Coiled coil</keyword>
<feature type="region of interest" description="Disordered" evidence="11">
    <location>
        <begin position="1"/>
        <end position="56"/>
    </location>
</feature>
<dbReference type="PANTHER" id="PTHR15459">
    <property type="entry name" value="POLYAMINE-MODULATED FACTOR 1"/>
    <property type="match status" value="1"/>
</dbReference>
<evidence type="ECO:0000256" key="2">
    <source>
        <dbReference type="ARBA" id="ARBA00004629"/>
    </source>
</evidence>
<dbReference type="AlphaFoldDB" id="A0A060TBD2"/>
<evidence type="ECO:0000256" key="8">
    <source>
        <dbReference type="ARBA" id="ARBA00023306"/>
    </source>
</evidence>
<proteinExistence type="predicted"/>
<dbReference type="PANTHER" id="PTHR15459:SF3">
    <property type="entry name" value="POLYAMINE-MODULATED FACTOR 1"/>
    <property type="match status" value="1"/>
</dbReference>
<comment type="subcellular location">
    <subcellularLocation>
        <location evidence="2">Chromosome</location>
        <location evidence="2">Centromere</location>
        <location evidence="2">Kinetochore</location>
    </subcellularLocation>
    <subcellularLocation>
        <location evidence="1">Nucleus</location>
    </subcellularLocation>
</comment>
<evidence type="ECO:0000256" key="1">
    <source>
        <dbReference type="ARBA" id="ARBA00004123"/>
    </source>
</evidence>
<keyword evidence="5" id="KW-0498">Mitosis</keyword>
<keyword evidence="7" id="KW-0539">Nucleus</keyword>
<dbReference type="InterPro" id="IPR007128">
    <property type="entry name" value="PMF1/Nnf1"/>
</dbReference>
<dbReference type="GO" id="GO:0005634">
    <property type="term" value="C:nucleus"/>
    <property type="evidence" value="ECO:0007669"/>
    <property type="project" value="UniProtKB-SubCell"/>
</dbReference>
<evidence type="ECO:0000256" key="4">
    <source>
        <dbReference type="ARBA" id="ARBA00022618"/>
    </source>
</evidence>
<evidence type="ECO:0000256" key="9">
    <source>
        <dbReference type="ARBA" id="ARBA00023328"/>
    </source>
</evidence>
<keyword evidence="6" id="KW-0995">Kinetochore</keyword>
<feature type="compositionally biased region" description="Basic and acidic residues" evidence="11">
    <location>
        <begin position="11"/>
        <end position="40"/>
    </location>
</feature>
<keyword evidence="9" id="KW-0137">Centromere</keyword>
<evidence type="ECO:0000256" key="11">
    <source>
        <dbReference type="SAM" id="MobiDB-lite"/>
    </source>
</evidence>
<evidence type="ECO:0000256" key="5">
    <source>
        <dbReference type="ARBA" id="ARBA00022776"/>
    </source>
</evidence>
<organism evidence="12">
    <name type="scientific">Blastobotrys adeninivorans</name>
    <name type="common">Yeast</name>
    <name type="synonym">Arxula adeninivorans</name>
    <dbReference type="NCBI Taxonomy" id="409370"/>
    <lineage>
        <taxon>Eukaryota</taxon>
        <taxon>Fungi</taxon>
        <taxon>Dikarya</taxon>
        <taxon>Ascomycota</taxon>
        <taxon>Saccharomycotina</taxon>
        <taxon>Dipodascomycetes</taxon>
        <taxon>Dipodascales</taxon>
        <taxon>Trichomonascaceae</taxon>
        <taxon>Blastobotrys</taxon>
    </lineage>
</organism>
<dbReference type="GO" id="GO:0051301">
    <property type="term" value="P:cell division"/>
    <property type="evidence" value="ECO:0007669"/>
    <property type="project" value="UniProtKB-KW"/>
</dbReference>
<dbReference type="GO" id="GO:0000444">
    <property type="term" value="C:MIS12/MIND type complex"/>
    <property type="evidence" value="ECO:0007669"/>
    <property type="project" value="InterPro"/>
</dbReference>
<dbReference type="GO" id="GO:0007059">
    <property type="term" value="P:chromosome segregation"/>
    <property type="evidence" value="ECO:0007669"/>
    <property type="project" value="TreeGrafter"/>
</dbReference>
<accession>A0A060TBD2</accession>
<gene>
    <name evidence="12" type="ORF">GNLVRS02_ARAD1D34276g</name>
</gene>
<dbReference type="Pfam" id="PF03980">
    <property type="entry name" value="Nnf1"/>
    <property type="match status" value="1"/>
</dbReference>
<evidence type="ECO:0000313" key="12">
    <source>
        <dbReference type="EMBL" id="CDP38420.1"/>
    </source>
</evidence>
<feature type="coiled-coil region" evidence="10">
    <location>
        <begin position="171"/>
        <end position="205"/>
    </location>
</feature>
<dbReference type="PhylomeDB" id="A0A060TBD2"/>
<keyword evidence="3" id="KW-0158">Chromosome</keyword>
<evidence type="ECO:0000256" key="7">
    <source>
        <dbReference type="ARBA" id="ARBA00023242"/>
    </source>
</evidence>
<evidence type="ECO:0000256" key="6">
    <source>
        <dbReference type="ARBA" id="ARBA00022838"/>
    </source>
</evidence>
<evidence type="ECO:0000256" key="10">
    <source>
        <dbReference type="SAM" id="Coils"/>
    </source>
</evidence>
<keyword evidence="8" id="KW-0131">Cell cycle</keyword>
<reference evidence="12" key="2">
    <citation type="submission" date="2014-06" db="EMBL/GenBank/DDBJ databases">
        <title>The complete genome of Blastobotrys (Arxula) adeninivorans LS3 - a yeast of biotechnological interest.</title>
        <authorList>
            <person name="Kunze G."/>
            <person name="Gaillardin C."/>
            <person name="Czernicka M."/>
            <person name="Durrens P."/>
            <person name="Martin T."/>
            <person name="Boer E."/>
            <person name="Gabaldon T."/>
            <person name="Cruz J."/>
            <person name="Talla E."/>
            <person name="Marck C."/>
            <person name="Goffeau A."/>
            <person name="Barbe V."/>
            <person name="Baret P."/>
            <person name="Baronian K."/>
            <person name="Beier S."/>
            <person name="Bleykasten C."/>
            <person name="Bode R."/>
            <person name="Casaregola S."/>
            <person name="Despons L."/>
            <person name="Fairhead C."/>
            <person name="Giersberg M."/>
            <person name="Gierski P."/>
            <person name="Hahnel U."/>
            <person name="Hartmann A."/>
            <person name="Jankowska D."/>
            <person name="Jubin C."/>
            <person name="Jung P."/>
            <person name="Lafontaine I."/>
            <person name="Leh-Louis V."/>
            <person name="Lemaire M."/>
            <person name="Marcet-Houben M."/>
            <person name="Mascher M."/>
            <person name="Morel G."/>
            <person name="Richard G.-F."/>
            <person name="Riechen J."/>
            <person name="Sacerdot C."/>
            <person name="Sarkar A."/>
            <person name="Savel G."/>
            <person name="Schacherer J."/>
            <person name="Sherman D."/>
            <person name="Straub M.-L."/>
            <person name="Stein N."/>
            <person name="Thierry A."/>
            <person name="Trautwein-Schult A."/>
            <person name="Westhof E."/>
            <person name="Worch S."/>
            <person name="Dujon B."/>
            <person name="Souciet J.-L."/>
            <person name="Wincker P."/>
            <person name="Scholz U."/>
            <person name="Neuveglise N."/>
        </authorList>
    </citation>
    <scope>NUCLEOTIDE SEQUENCE</scope>
    <source>
        <strain evidence="12">LS3</strain>
    </source>
</reference>